<accession>A0ABU2QZJ7</accession>
<evidence type="ECO:0000313" key="3">
    <source>
        <dbReference type="EMBL" id="MDT0409871.1"/>
    </source>
</evidence>
<dbReference type="Pfam" id="PF04149">
    <property type="entry name" value="DUF397"/>
    <property type="match status" value="1"/>
</dbReference>
<evidence type="ECO:0000313" key="4">
    <source>
        <dbReference type="Proteomes" id="UP001183610"/>
    </source>
</evidence>
<evidence type="ECO:0000259" key="2">
    <source>
        <dbReference type="Pfam" id="PF04149"/>
    </source>
</evidence>
<protein>
    <submittedName>
        <fullName evidence="3">DUF397 domain-containing protein</fullName>
    </submittedName>
</protein>
<feature type="region of interest" description="Disordered" evidence="1">
    <location>
        <begin position="1"/>
        <end position="24"/>
    </location>
</feature>
<dbReference type="RefSeq" id="WP_078490226.1">
    <property type="nucleotide sequence ID" value="NZ_JAVRET010000023.1"/>
</dbReference>
<feature type="compositionally biased region" description="Polar residues" evidence="1">
    <location>
        <begin position="1"/>
        <end position="21"/>
    </location>
</feature>
<reference evidence="4" key="1">
    <citation type="submission" date="2023-07" db="EMBL/GenBank/DDBJ databases">
        <title>30 novel species of actinomycetes from the DSMZ collection.</title>
        <authorList>
            <person name="Nouioui I."/>
        </authorList>
    </citation>
    <scope>NUCLEOTIDE SEQUENCE [LARGE SCALE GENOMIC DNA]</scope>
    <source>
        <strain evidence="4">DSM 41979</strain>
    </source>
</reference>
<evidence type="ECO:0000256" key="1">
    <source>
        <dbReference type="SAM" id="MobiDB-lite"/>
    </source>
</evidence>
<organism evidence="3 4">
    <name type="scientific">Streptomyces evansiae</name>
    <dbReference type="NCBI Taxonomy" id="3075535"/>
    <lineage>
        <taxon>Bacteria</taxon>
        <taxon>Bacillati</taxon>
        <taxon>Actinomycetota</taxon>
        <taxon>Actinomycetes</taxon>
        <taxon>Kitasatosporales</taxon>
        <taxon>Streptomycetaceae</taxon>
        <taxon>Streptomyces</taxon>
    </lineage>
</organism>
<feature type="domain" description="DUF397" evidence="2">
    <location>
        <begin position="10"/>
        <end position="63"/>
    </location>
</feature>
<dbReference type="InterPro" id="IPR007278">
    <property type="entry name" value="DUF397"/>
</dbReference>
<proteinExistence type="predicted"/>
<keyword evidence="4" id="KW-1185">Reference proteome</keyword>
<name>A0ABU2QZJ7_9ACTN</name>
<comment type="caution">
    <text evidence="3">The sequence shown here is derived from an EMBL/GenBank/DDBJ whole genome shotgun (WGS) entry which is preliminary data.</text>
</comment>
<sequence>MTSASSLSVEWQKSSYSTNGGNCVEMGRSVDLRESVPVRDSKAPTGPALMFGNTAWASFIAAVPSHD</sequence>
<dbReference type="Proteomes" id="UP001183610">
    <property type="component" value="Unassembled WGS sequence"/>
</dbReference>
<gene>
    <name evidence="3" type="ORF">RM698_12520</name>
</gene>
<dbReference type="EMBL" id="JAVRET010000023">
    <property type="protein sequence ID" value="MDT0409871.1"/>
    <property type="molecule type" value="Genomic_DNA"/>
</dbReference>